<evidence type="ECO:0000313" key="2">
    <source>
        <dbReference type="EMBL" id="QDP20052.1"/>
    </source>
</evidence>
<dbReference type="RefSeq" id="WP_147494501.1">
    <property type="nucleotide sequence ID" value="NZ_CP041659.1"/>
</dbReference>
<dbReference type="OrthoDB" id="7584768at2"/>
<name>A0A516ISZ9_9SPHN</name>
<evidence type="ECO:0000256" key="1">
    <source>
        <dbReference type="SAM" id="MobiDB-lite"/>
    </source>
</evidence>
<accession>A0A516ISZ9</accession>
<dbReference type="KEGG" id="sxa:FMM02_08830"/>
<dbReference type="Proteomes" id="UP000321857">
    <property type="component" value="Chromosome"/>
</dbReference>
<dbReference type="AlphaFoldDB" id="A0A516ISZ9"/>
<proteinExistence type="predicted"/>
<feature type="compositionally biased region" description="Basic and acidic residues" evidence="1">
    <location>
        <begin position="17"/>
        <end position="39"/>
    </location>
</feature>
<reference evidence="2 3" key="1">
    <citation type="submission" date="2019-07" db="EMBL/GenBank/DDBJ databases">
        <title>Sphingomonas AE3 Genome sequencing and assembly.</title>
        <authorList>
            <person name="Kim H."/>
        </authorList>
    </citation>
    <scope>NUCLEOTIDE SEQUENCE [LARGE SCALE GENOMIC DNA]</scope>
    <source>
        <strain evidence="2 3">AE3</strain>
    </source>
</reference>
<gene>
    <name evidence="2" type="ORF">FMM02_08830</name>
</gene>
<feature type="compositionally biased region" description="Low complexity" evidence="1">
    <location>
        <begin position="47"/>
        <end position="69"/>
    </location>
</feature>
<keyword evidence="3" id="KW-1185">Reference proteome</keyword>
<feature type="region of interest" description="Disordered" evidence="1">
    <location>
        <begin position="1"/>
        <end position="69"/>
    </location>
</feature>
<sequence>MIDRKDEKPTSTTLSDDPSRELELKVKKNPQDSDAKVDLGSDESMDASDPSSATQPSSSEPAPSSGFPD</sequence>
<dbReference type="EMBL" id="CP041659">
    <property type="protein sequence ID" value="QDP20052.1"/>
    <property type="molecule type" value="Genomic_DNA"/>
</dbReference>
<protein>
    <submittedName>
        <fullName evidence="2">Uncharacterized protein</fullName>
    </submittedName>
</protein>
<organism evidence="2 3">
    <name type="scientific">Sphingomonas xanthus</name>
    <dbReference type="NCBI Taxonomy" id="2594473"/>
    <lineage>
        <taxon>Bacteria</taxon>
        <taxon>Pseudomonadati</taxon>
        <taxon>Pseudomonadota</taxon>
        <taxon>Alphaproteobacteria</taxon>
        <taxon>Sphingomonadales</taxon>
        <taxon>Sphingomonadaceae</taxon>
        <taxon>Sphingomonas</taxon>
    </lineage>
</organism>
<evidence type="ECO:0000313" key="3">
    <source>
        <dbReference type="Proteomes" id="UP000321857"/>
    </source>
</evidence>